<name>M3UGG4_GORML</name>
<dbReference type="InterPro" id="IPR036390">
    <property type="entry name" value="WH_DNA-bd_sf"/>
</dbReference>
<dbReference type="Gene3D" id="3.30.450.40">
    <property type="match status" value="1"/>
</dbReference>
<sequence>MAGSPPTRRVVETIQLLSETDEPRTIAQIADTLGITRPTMSAILAELDSAGWVVRDSSRGYRVGAAVAGLSRSGPGESSMVTPDVIAVMEELAAETGCGTTLSRFTADRMTVVGKVHSQTRPVPGLGLGQSLTVGYPAGAAVMAMRGEDEQAAWAGAHGADPDRRHGVLDVVRALGYAAYRPASSDASLVESLADLLGAVGPMLIDPAVRRSATRQLSELSSRAYRLDDLNTRSPLPLSYLAAPVAQRGSTDYELQLGVLRSAVPAAERTDLGRALVEAASRVSALW</sequence>
<dbReference type="PANTHER" id="PTHR30136">
    <property type="entry name" value="HELIX-TURN-HELIX TRANSCRIPTIONAL REGULATOR, ICLR FAMILY"/>
    <property type="match status" value="1"/>
</dbReference>
<organism evidence="4 5">
    <name type="scientific">Gordonia malaquae NBRC 108250</name>
    <dbReference type="NCBI Taxonomy" id="1223542"/>
    <lineage>
        <taxon>Bacteria</taxon>
        <taxon>Bacillati</taxon>
        <taxon>Actinomycetota</taxon>
        <taxon>Actinomycetes</taxon>
        <taxon>Mycobacteriales</taxon>
        <taxon>Gordoniaceae</taxon>
        <taxon>Gordonia</taxon>
    </lineage>
</organism>
<gene>
    <name evidence="4" type="ORF">GM1_003_01030</name>
</gene>
<dbReference type="SUPFAM" id="SSF46785">
    <property type="entry name" value="Winged helix' DNA-binding domain"/>
    <property type="match status" value="1"/>
</dbReference>
<dbReference type="Gene3D" id="1.10.10.10">
    <property type="entry name" value="Winged helix-like DNA-binding domain superfamily/Winged helix DNA-binding domain"/>
    <property type="match status" value="1"/>
</dbReference>
<feature type="domain" description="HTH iclR-type" evidence="3">
    <location>
        <begin position="4"/>
        <end position="65"/>
    </location>
</feature>
<comment type="caution">
    <text evidence="4">The sequence shown here is derived from an EMBL/GenBank/DDBJ whole genome shotgun (WGS) entry which is preliminary data.</text>
</comment>
<dbReference type="InterPro" id="IPR000835">
    <property type="entry name" value="HTH_MarR-typ"/>
</dbReference>
<dbReference type="GO" id="GO:0045892">
    <property type="term" value="P:negative regulation of DNA-templated transcription"/>
    <property type="evidence" value="ECO:0007669"/>
    <property type="project" value="TreeGrafter"/>
</dbReference>
<proteinExistence type="predicted"/>
<evidence type="ECO:0000313" key="5">
    <source>
        <dbReference type="Proteomes" id="UP000035009"/>
    </source>
</evidence>
<dbReference type="PANTHER" id="PTHR30136:SF35">
    <property type="entry name" value="HTH-TYPE TRANSCRIPTIONAL REGULATOR RV1719"/>
    <property type="match status" value="1"/>
</dbReference>
<dbReference type="RefSeq" id="WP_008376330.1">
    <property type="nucleotide sequence ID" value="NZ_BAOP01000003.1"/>
</dbReference>
<dbReference type="InterPro" id="IPR050707">
    <property type="entry name" value="HTH_MetabolicPath_Reg"/>
</dbReference>
<evidence type="ECO:0000256" key="2">
    <source>
        <dbReference type="ARBA" id="ARBA00023163"/>
    </source>
</evidence>
<accession>M3UGG4</accession>
<keyword evidence="5" id="KW-1185">Reference proteome</keyword>
<dbReference type="AlphaFoldDB" id="M3UGG4"/>
<keyword evidence="2" id="KW-0804">Transcription</keyword>
<dbReference type="OrthoDB" id="4524640at2"/>
<dbReference type="InterPro" id="IPR005471">
    <property type="entry name" value="Tscrpt_reg_IclR_N"/>
</dbReference>
<dbReference type="GO" id="GO:0003677">
    <property type="term" value="F:DNA binding"/>
    <property type="evidence" value="ECO:0007669"/>
    <property type="project" value="InterPro"/>
</dbReference>
<dbReference type="EMBL" id="BAOP01000003">
    <property type="protein sequence ID" value="GAC78365.1"/>
    <property type="molecule type" value="Genomic_DNA"/>
</dbReference>
<evidence type="ECO:0000259" key="3">
    <source>
        <dbReference type="PROSITE" id="PS51077"/>
    </source>
</evidence>
<dbReference type="GO" id="GO:0003700">
    <property type="term" value="F:DNA-binding transcription factor activity"/>
    <property type="evidence" value="ECO:0007669"/>
    <property type="project" value="InterPro"/>
</dbReference>
<reference evidence="4 5" key="1">
    <citation type="submission" date="2013-02" db="EMBL/GenBank/DDBJ databases">
        <title>Whole genome shotgun sequence of Gordonia malaquae NBRC 108250.</title>
        <authorList>
            <person name="Yoshida I."/>
            <person name="Hosoyama A."/>
            <person name="Tsuchikane K."/>
            <person name="Ando Y."/>
            <person name="Baba S."/>
            <person name="Ohji S."/>
            <person name="Hamada M."/>
            <person name="Tamura T."/>
            <person name="Yamazoe A."/>
            <person name="Yamazaki S."/>
            <person name="Fujita N."/>
        </authorList>
    </citation>
    <scope>NUCLEOTIDE SEQUENCE [LARGE SCALE GENOMIC DNA]</scope>
    <source>
        <strain evidence="4 5">NBRC 108250</strain>
    </source>
</reference>
<dbReference type="Proteomes" id="UP000035009">
    <property type="component" value="Unassembled WGS sequence"/>
</dbReference>
<dbReference type="InterPro" id="IPR036388">
    <property type="entry name" value="WH-like_DNA-bd_sf"/>
</dbReference>
<dbReference type="SUPFAM" id="SSF55781">
    <property type="entry name" value="GAF domain-like"/>
    <property type="match status" value="1"/>
</dbReference>
<dbReference type="PROSITE" id="PS51077">
    <property type="entry name" value="HTH_ICLR"/>
    <property type="match status" value="1"/>
</dbReference>
<keyword evidence="1" id="KW-0805">Transcription regulation</keyword>
<dbReference type="InterPro" id="IPR029016">
    <property type="entry name" value="GAF-like_dom_sf"/>
</dbReference>
<evidence type="ECO:0000313" key="4">
    <source>
        <dbReference type="EMBL" id="GAC78365.1"/>
    </source>
</evidence>
<evidence type="ECO:0000256" key="1">
    <source>
        <dbReference type="ARBA" id="ARBA00023015"/>
    </source>
</evidence>
<dbReference type="STRING" id="410332.SAMN04488550_2348"/>
<dbReference type="Pfam" id="PF12802">
    <property type="entry name" value="MarR_2"/>
    <property type="match status" value="1"/>
</dbReference>
<dbReference type="eggNOG" id="COG1414">
    <property type="taxonomic scope" value="Bacteria"/>
</dbReference>
<protein>
    <submittedName>
        <fullName evidence="4">Putative IclR family transcriptional regulator</fullName>
    </submittedName>
</protein>